<accession>A0A381R6C8</accession>
<evidence type="ECO:0000259" key="3">
    <source>
        <dbReference type="PROSITE" id="PS50970"/>
    </source>
</evidence>
<dbReference type="PROSITE" id="PS50970">
    <property type="entry name" value="HCY"/>
    <property type="match status" value="1"/>
</dbReference>
<dbReference type="InterPro" id="IPR036589">
    <property type="entry name" value="HCY_dom_sf"/>
</dbReference>
<dbReference type="Pfam" id="PF02574">
    <property type="entry name" value="S-methyl_trans"/>
    <property type="match status" value="1"/>
</dbReference>
<dbReference type="GO" id="GO:0032259">
    <property type="term" value="P:methylation"/>
    <property type="evidence" value="ECO:0007669"/>
    <property type="project" value="UniProtKB-KW"/>
</dbReference>
<feature type="domain" description="Hcy-binding" evidence="3">
    <location>
        <begin position="1"/>
        <end position="296"/>
    </location>
</feature>
<evidence type="ECO:0000256" key="2">
    <source>
        <dbReference type="ARBA" id="ARBA00022679"/>
    </source>
</evidence>
<evidence type="ECO:0000256" key="1">
    <source>
        <dbReference type="ARBA" id="ARBA00022603"/>
    </source>
</evidence>
<protein>
    <recommendedName>
        <fullName evidence="3">Hcy-binding domain-containing protein</fullName>
    </recommendedName>
</protein>
<name>A0A381R6C8_9ZZZZ</name>
<gene>
    <name evidence="4" type="ORF">METZ01_LOCUS39618</name>
</gene>
<dbReference type="GO" id="GO:0008270">
    <property type="term" value="F:zinc ion binding"/>
    <property type="evidence" value="ECO:0007669"/>
    <property type="project" value="InterPro"/>
</dbReference>
<keyword evidence="1" id="KW-0489">Methyltransferase</keyword>
<dbReference type="GO" id="GO:0008168">
    <property type="term" value="F:methyltransferase activity"/>
    <property type="evidence" value="ECO:0007669"/>
    <property type="project" value="UniProtKB-KW"/>
</dbReference>
<dbReference type="InterPro" id="IPR003726">
    <property type="entry name" value="HCY_dom"/>
</dbReference>
<organism evidence="4">
    <name type="scientific">marine metagenome</name>
    <dbReference type="NCBI Taxonomy" id="408172"/>
    <lineage>
        <taxon>unclassified sequences</taxon>
        <taxon>metagenomes</taxon>
        <taxon>ecological metagenomes</taxon>
    </lineage>
</organism>
<dbReference type="AlphaFoldDB" id="A0A381R6C8"/>
<dbReference type="InterPro" id="IPR017226">
    <property type="entry name" value="BHMT-like"/>
</dbReference>
<dbReference type="SUPFAM" id="SSF82282">
    <property type="entry name" value="Homocysteine S-methyltransferase"/>
    <property type="match status" value="1"/>
</dbReference>
<evidence type="ECO:0000313" key="4">
    <source>
        <dbReference type="EMBL" id="SUZ86764.1"/>
    </source>
</evidence>
<reference evidence="4" key="1">
    <citation type="submission" date="2018-05" db="EMBL/GenBank/DDBJ databases">
        <authorList>
            <person name="Lanie J.A."/>
            <person name="Ng W.-L."/>
            <person name="Kazmierczak K.M."/>
            <person name="Andrzejewski T.M."/>
            <person name="Davidsen T.M."/>
            <person name="Wayne K.J."/>
            <person name="Tettelin H."/>
            <person name="Glass J.I."/>
            <person name="Rusch D."/>
            <person name="Podicherti R."/>
            <person name="Tsui H.-C.T."/>
            <person name="Winkler M.E."/>
        </authorList>
    </citation>
    <scope>NUCLEOTIDE SEQUENCE</scope>
</reference>
<dbReference type="GO" id="GO:0009086">
    <property type="term" value="P:methionine biosynthetic process"/>
    <property type="evidence" value="ECO:0007669"/>
    <property type="project" value="InterPro"/>
</dbReference>
<dbReference type="PANTHER" id="PTHR11103:SF18">
    <property type="entry name" value="SLR1189 PROTEIN"/>
    <property type="match status" value="1"/>
</dbReference>
<dbReference type="PIRSF" id="PIRSF037505">
    <property type="entry name" value="Betaine_HMT"/>
    <property type="match status" value="1"/>
</dbReference>
<dbReference type="PANTHER" id="PTHR11103">
    <property type="entry name" value="SLR1189 PROTEIN"/>
    <property type="match status" value="1"/>
</dbReference>
<dbReference type="EMBL" id="UINC01001698">
    <property type="protein sequence ID" value="SUZ86764.1"/>
    <property type="molecule type" value="Genomic_DNA"/>
</dbReference>
<sequence length="303" mass="32404">MQSDHVKLLDAGMGKTLSMKGVKIPPTIWSANALLVAPEIVVEIHKENIDAGADIITTNSYGVIRGELAKEGIESKYKELNQIAGQLAKRANSETGSQALIAGSLPPQNGSYRPDRVLSRELLGPLYREQVEALDDYVDLFLCETMSTIEEAIAAVTAAIESGKPVFAGLTLHDEKAGYLRSGENVQAAIESLAPLALDGLLANCCLPERISDAMSIIASGDFKYCGGYANAFTHVPTEWLLDGSKENDGSLTLREDLSPDRYCEFVADWIEKGANIVGGCCGTTSDHTRAISQLLALKVGSS</sequence>
<proteinExistence type="predicted"/>
<dbReference type="Gene3D" id="3.20.20.330">
    <property type="entry name" value="Homocysteine-binding-like domain"/>
    <property type="match status" value="1"/>
</dbReference>
<keyword evidence="2" id="KW-0808">Transferase</keyword>